<evidence type="ECO:0000313" key="8">
    <source>
        <dbReference type="Proteomes" id="UP001363151"/>
    </source>
</evidence>
<comment type="similarity">
    <text evidence="1 6">Belongs to the protein prenyltransferase subunit alpha family.</text>
</comment>
<name>A0ABR1FLF0_AURAN</name>
<dbReference type="EC" id="2.5.1.60" evidence="6"/>
<keyword evidence="2 6" id="KW-0637">Prenyltransferase</keyword>
<sequence>MHGRKKQTQPPSAEAVAALAKKAANYRKLSAIALAAKAAKKHDDATFAVVEKLLTVNPDVHTLWNFRKEMLLARAGDGGAVAVGPELALTAACLKKQPKSYGSWYHRLWAVRREPARAPAELELCAEFLKLDERNFHCWNYRRDVSRLAGESPADVLAYARGRLDANFSNYSAFHELAAHLPRTLDRETARRELDVARQALFCEPDDQSAWWYHADVLRRCEAEADLVDAEIATLRELRDLEPGSKWPALALLRLLLRTPRAATHVEVARLHADLRRIDPAHAHMYGADVPVI</sequence>
<evidence type="ECO:0000256" key="6">
    <source>
        <dbReference type="RuleBase" id="RU367120"/>
    </source>
</evidence>
<keyword evidence="4" id="KW-0677">Repeat</keyword>
<evidence type="ECO:0000256" key="4">
    <source>
        <dbReference type="ARBA" id="ARBA00022737"/>
    </source>
</evidence>
<dbReference type="EMBL" id="JBBJCI010000365">
    <property type="protein sequence ID" value="KAK7232949.1"/>
    <property type="molecule type" value="Genomic_DNA"/>
</dbReference>
<gene>
    <name evidence="7" type="primary">RABGGTA</name>
    <name evidence="7" type="ORF">SO694_00036361</name>
</gene>
<accession>A0ABR1FLF0</accession>
<keyword evidence="3 6" id="KW-0808">Transferase</keyword>
<keyword evidence="8" id="KW-1185">Reference proteome</keyword>
<dbReference type="PANTHER" id="PTHR11129">
    <property type="entry name" value="PROTEIN FARNESYLTRANSFERASE ALPHA SUBUNIT/RAB GERANYLGERANYL TRANSFERASE ALPHA SUBUNIT"/>
    <property type="match status" value="1"/>
</dbReference>
<evidence type="ECO:0000256" key="5">
    <source>
        <dbReference type="ARBA" id="ARBA00047658"/>
    </source>
</evidence>
<dbReference type="Gene3D" id="1.25.40.120">
    <property type="entry name" value="Protein prenylyltransferase"/>
    <property type="match status" value="1"/>
</dbReference>
<reference evidence="7 8" key="1">
    <citation type="submission" date="2024-03" db="EMBL/GenBank/DDBJ databases">
        <title>Aureococcus anophagefferens CCMP1851 and Kratosvirus quantuckense: Draft genome of a second virus-susceptible host strain in the model system.</title>
        <authorList>
            <person name="Chase E."/>
            <person name="Truchon A.R."/>
            <person name="Schepens W."/>
            <person name="Wilhelm S.W."/>
        </authorList>
    </citation>
    <scope>NUCLEOTIDE SEQUENCE [LARGE SCALE GENOMIC DNA]</scope>
    <source>
        <strain evidence="7 8">CCMP1851</strain>
    </source>
</reference>
<dbReference type="PANTHER" id="PTHR11129:SF2">
    <property type="entry name" value="GERANYLGERANYL TRANSFERASE TYPE-2 SUBUNIT ALPHA"/>
    <property type="match status" value="1"/>
</dbReference>
<evidence type="ECO:0000256" key="2">
    <source>
        <dbReference type="ARBA" id="ARBA00022602"/>
    </source>
</evidence>
<evidence type="ECO:0000256" key="3">
    <source>
        <dbReference type="ARBA" id="ARBA00022679"/>
    </source>
</evidence>
<comment type="caution">
    <text evidence="7">The sequence shown here is derived from an EMBL/GenBank/DDBJ whole genome shotgun (WGS) entry which is preliminary data.</text>
</comment>
<dbReference type="SUPFAM" id="SSF48439">
    <property type="entry name" value="Protein prenylyltransferase"/>
    <property type="match status" value="1"/>
</dbReference>
<dbReference type="Proteomes" id="UP001363151">
    <property type="component" value="Unassembled WGS sequence"/>
</dbReference>
<dbReference type="Pfam" id="PF01239">
    <property type="entry name" value="PPTA"/>
    <property type="match status" value="3"/>
</dbReference>
<organism evidence="7 8">
    <name type="scientific">Aureococcus anophagefferens</name>
    <name type="common">Harmful bloom alga</name>
    <dbReference type="NCBI Taxonomy" id="44056"/>
    <lineage>
        <taxon>Eukaryota</taxon>
        <taxon>Sar</taxon>
        <taxon>Stramenopiles</taxon>
        <taxon>Ochrophyta</taxon>
        <taxon>Pelagophyceae</taxon>
        <taxon>Pelagomonadales</taxon>
        <taxon>Pelagomonadaceae</taxon>
        <taxon>Aureococcus</taxon>
    </lineage>
</organism>
<proteinExistence type="inferred from homology"/>
<evidence type="ECO:0000256" key="1">
    <source>
        <dbReference type="ARBA" id="ARBA00006734"/>
    </source>
</evidence>
<dbReference type="PROSITE" id="PS51147">
    <property type="entry name" value="PFTA"/>
    <property type="match status" value="2"/>
</dbReference>
<protein>
    <recommendedName>
        <fullName evidence="6">Geranylgeranyl transferase type-2 subunit alpha</fullName>
        <ecNumber evidence="6">2.5.1.60</ecNumber>
    </recommendedName>
    <alternativeName>
        <fullName evidence="6">Geranylgeranyl transferase type II subunit alpha</fullName>
    </alternativeName>
</protein>
<dbReference type="InterPro" id="IPR002088">
    <property type="entry name" value="Prenyl_trans_a"/>
</dbReference>
<comment type="function">
    <text evidence="6">Catalyzes the transfer of a geranyl-geranyl moiety from geranyl-geranyl pyrophosphate to cysteines occuring in specific C-terminal amino acid sequences.</text>
</comment>
<comment type="catalytic activity">
    <reaction evidence="5 6">
        <text>geranylgeranyl diphosphate + L-cysteinyl-[protein] = S-geranylgeranyl-L-cysteinyl-[protein] + diphosphate</text>
        <dbReference type="Rhea" id="RHEA:21240"/>
        <dbReference type="Rhea" id="RHEA-COMP:10131"/>
        <dbReference type="Rhea" id="RHEA-COMP:11537"/>
        <dbReference type="ChEBI" id="CHEBI:29950"/>
        <dbReference type="ChEBI" id="CHEBI:33019"/>
        <dbReference type="ChEBI" id="CHEBI:57533"/>
        <dbReference type="ChEBI" id="CHEBI:86021"/>
        <dbReference type="EC" id="2.5.1.60"/>
    </reaction>
</comment>
<evidence type="ECO:0000313" key="7">
    <source>
        <dbReference type="EMBL" id="KAK7232949.1"/>
    </source>
</evidence>